<evidence type="ECO:0000256" key="1">
    <source>
        <dbReference type="SAM" id="MobiDB-lite"/>
    </source>
</evidence>
<dbReference type="InterPro" id="IPR012341">
    <property type="entry name" value="6hp_glycosidase-like_sf"/>
</dbReference>
<dbReference type="InterPro" id="IPR008928">
    <property type="entry name" value="6-hairpin_glycosidase_sf"/>
</dbReference>
<dbReference type="Pfam" id="PF06202">
    <property type="entry name" value="GDE_C"/>
    <property type="match status" value="1"/>
</dbReference>
<evidence type="ECO:0000259" key="3">
    <source>
        <dbReference type="Pfam" id="PF12439"/>
    </source>
</evidence>
<name>A0A919VXW9_9ACTN</name>
<dbReference type="Gene3D" id="1.50.10.10">
    <property type="match status" value="1"/>
</dbReference>
<dbReference type="RefSeq" id="WP_213002031.1">
    <property type="nucleotide sequence ID" value="NZ_BAAATW010000024.1"/>
</dbReference>
<dbReference type="Proteomes" id="UP000680865">
    <property type="component" value="Unassembled WGS sequence"/>
</dbReference>
<keyword evidence="5" id="KW-1185">Reference proteome</keyword>
<sequence length="633" mass="66942">MHRVAFGAQVCGDLGEGSVREWLVPDGRGGYAMGTVSGLRTRRYHGLLVVAGKTPSLRYLGLASLDPVVTLASGTVVRLGTHEWADGTVAPAGHRFLSGFELVDGLPRWRWRIGDVVLERELAMVHGRSSVAVVHRLLTGGPVSLRLEALCTWRDVHAERTAGSAEPEVTEVAGGCVVEGAYRLRGPDFRGAGAWFRGVRHREEAARGLTPTEDLWYAGSFHAELRQAGDTASVSAWAEDLDVVPEPAAAVVSSARTRNRAVVAAAAPGGEAQATLALAADAFVVETATGPDVVAGYPWFGAWSRDTMLSYEGLFLSTNRAEQGRRLLLGYAATLSEGMLANTADTGSVEYNTVDGTLWFLHAVGRHVAVTGDNDLAAELLPALRDVIGAHLAGTRYGIQADPADGLLRQGVPGAALTWMDARVDGEPVTPRTGKPVEVNALWINGLAMMIRLAWQVGAGAGQAALAHSAALTSFARRFPAKAGLLHDVVDGPDDDVLRPNQLLAWSLPYAPLRPSPGALQIIGAALMTPLGPRSQAPGTPGYHGSHGGPQASRDRAYHTGTVWPWLTGPYVEAWRRLGVSAEQTLSDADGHLGEYGLGSVSETADGEAPHGATGCPFQAWSVAESLRVRRLS</sequence>
<dbReference type="PANTHER" id="PTHR10569">
    <property type="entry name" value="GLYCOGEN DEBRANCHING ENZYME"/>
    <property type="match status" value="1"/>
</dbReference>
<protein>
    <submittedName>
        <fullName evidence="4">Glycogen debranching protein</fullName>
    </submittedName>
</protein>
<evidence type="ECO:0000313" key="4">
    <source>
        <dbReference type="EMBL" id="GIM81377.1"/>
    </source>
</evidence>
<dbReference type="SUPFAM" id="SSF48208">
    <property type="entry name" value="Six-hairpin glycosidases"/>
    <property type="match status" value="1"/>
</dbReference>
<organism evidence="4 5">
    <name type="scientific">Winogradskya consettensis</name>
    <dbReference type="NCBI Taxonomy" id="113560"/>
    <lineage>
        <taxon>Bacteria</taxon>
        <taxon>Bacillati</taxon>
        <taxon>Actinomycetota</taxon>
        <taxon>Actinomycetes</taxon>
        <taxon>Micromonosporales</taxon>
        <taxon>Micromonosporaceae</taxon>
        <taxon>Winogradskya</taxon>
    </lineage>
</organism>
<dbReference type="Pfam" id="PF12439">
    <property type="entry name" value="GDE_N"/>
    <property type="match status" value="1"/>
</dbReference>
<feature type="domain" description="Glycogen debranching enzyme C-terminal" evidence="2">
    <location>
        <begin position="279"/>
        <end position="628"/>
    </location>
</feature>
<gene>
    <name evidence="4" type="ORF">Aco04nite_76270</name>
</gene>
<dbReference type="GO" id="GO:0005980">
    <property type="term" value="P:glycogen catabolic process"/>
    <property type="evidence" value="ECO:0007669"/>
    <property type="project" value="InterPro"/>
</dbReference>
<dbReference type="GO" id="GO:0004135">
    <property type="term" value="F:amylo-alpha-1,6-glucosidase activity"/>
    <property type="evidence" value="ECO:0007669"/>
    <property type="project" value="InterPro"/>
</dbReference>
<accession>A0A919VXW9</accession>
<reference evidence="4" key="1">
    <citation type="submission" date="2021-03" db="EMBL/GenBank/DDBJ databases">
        <title>Whole genome shotgun sequence of Actinoplanes consettensis NBRC 14913.</title>
        <authorList>
            <person name="Komaki H."/>
            <person name="Tamura T."/>
        </authorList>
    </citation>
    <scope>NUCLEOTIDE SEQUENCE</scope>
    <source>
        <strain evidence="4">NBRC 14913</strain>
    </source>
</reference>
<dbReference type="GO" id="GO:0004134">
    <property type="term" value="F:4-alpha-glucanotransferase activity"/>
    <property type="evidence" value="ECO:0007669"/>
    <property type="project" value="InterPro"/>
</dbReference>
<comment type="caution">
    <text evidence="4">The sequence shown here is derived from an EMBL/GenBank/DDBJ whole genome shotgun (WGS) entry which is preliminary data.</text>
</comment>
<dbReference type="InterPro" id="IPR032790">
    <property type="entry name" value="GDE_C"/>
</dbReference>
<feature type="domain" description="Glycogen debranching enzyme bacterial and archaeal type N-terminal" evidence="3">
    <location>
        <begin position="20"/>
        <end position="227"/>
    </location>
</feature>
<dbReference type="InterPro" id="IPR010401">
    <property type="entry name" value="AGL/Gdb1"/>
</dbReference>
<dbReference type="InterPro" id="IPR024742">
    <property type="entry name" value="Glycogen_debranch_N"/>
</dbReference>
<evidence type="ECO:0000313" key="5">
    <source>
        <dbReference type="Proteomes" id="UP000680865"/>
    </source>
</evidence>
<proteinExistence type="predicted"/>
<dbReference type="AlphaFoldDB" id="A0A919VXW9"/>
<evidence type="ECO:0000259" key="2">
    <source>
        <dbReference type="Pfam" id="PF06202"/>
    </source>
</evidence>
<dbReference type="PANTHER" id="PTHR10569:SF2">
    <property type="entry name" value="GLYCOGEN DEBRANCHING ENZYME"/>
    <property type="match status" value="1"/>
</dbReference>
<dbReference type="EMBL" id="BOQP01000046">
    <property type="protein sequence ID" value="GIM81377.1"/>
    <property type="molecule type" value="Genomic_DNA"/>
</dbReference>
<feature type="region of interest" description="Disordered" evidence="1">
    <location>
        <begin position="533"/>
        <end position="555"/>
    </location>
</feature>